<reference evidence="1" key="1">
    <citation type="submission" date="2014-12" db="EMBL/GenBank/DDBJ databases">
        <title>Insight into the proteome of Arion vulgaris.</title>
        <authorList>
            <person name="Aradska J."/>
            <person name="Bulat T."/>
            <person name="Smidak R."/>
            <person name="Sarate P."/>
            <person name="Gangsoo J."/>
            <person name="Sialana F."/>
            <person name="Bilban M."/>
            <person name="Lubec G."/>
        </authorList>
    </citation>
    <scope>NUCLEOTIDE SEQUENCE</scope>
    <source>
        <tissue evidence="1">Skin</tissue>
    </source>
</reference>
<accession>A0A0B6Y1K2</accession>
<gene>
    <name evidence="1" type="primary">ORF9578</name>
</gene>
<dbReference type="AlphaFoldDB" id="A0A0B6Y1K2"/>
<name>A0A0B6Y1K2_9EUPU</name>
<protein>
    <submittedName>
        <fullName evidence="1">Uncharacterized protein</fullName>
    </submittedName>
</protein>
<dbReference type="EMBL" id="HACG01003139">
    <property type="protein sequence ID" value="CEK50004.1"/>
    <property type="molecule type" value="Transcribed_RNA"/>
</dbReference>
<evidence type="ECO:0000313" key="1">
    <source>
        <dbReference type="EMBL" id="CEK50004.1"/>
    </source>
</evidence>
<sequence length="57" mass="6727">MAFMMIALSHLQWIPVLQFIYTFIVLQPCMFSHIKLKQLLLETRLLNNDFTTSIILS</sequence>
<proteinExistence type="predicted"/>
<organism evidence="1">
    <name type="scientific">Arion vulgaris</name>
    <dbReference type="NCBI Taxonomy" id="1028688"/>
    <lineage>
        <taxon>Eukaryota</taxon>
        <taxon>Metazoa</taxon>
        <taxon>Spiralia</taxon>
        <taxon>Lophotrochozoa</taxon>
        <taxon>Mollusca</taxon>
        <taxon>Gastropoda</taxon>
        <taxon>Heterobranchia</taxon>
        <taxon>Euthyneura</taxon>
        <taxon>Panpulmonata</taxon>
        <taxon>Eupulmonata</taxon>
        <taxon>Stylommatophora</taxon>
        <taxon>Helicina</taxon>
        <taxon>Arionoidea</taxon>
        <taxon>Arionidae</taxon>
        <taxon>Arion</taxon>
    </lineage>
</organism>